<evidence type="ECO:0000256" key="2">
    <source>
        <dbReference type="ARBA" id="ARBA00022525"/>
    </source>
</evidence>
<dbReference type="SUPFAM" id="SSF48239">
    <property type="entry name" value="Terpenoid cyclases/Protein prenyltransferases"/>
    <property type="match status" value="1"/>
</dbReference>
<organism evidence="8 9">
    <name type="scientific">Chironomus riparius</name>
    <dbReference type="NCBI Taxonomy" id="315576"/>
    <lineage>
        <taxon>Eukaryota</taxon>
        <taxon>Metazoa</taxon>
        <taxon>Ecdysozoa</taxon>
        <taxon>Arthropoda</taxon>
        <taxon>Hexapoda</taxon>
        <taxon>Insecta</taxon>
        <taxon>Pterygota</taxon>
        <taxon>Neoptera</taxon>
        <taxon>Endopterygota</taxon>
        <taxon>Diptera</taxon>
        <taxon>Nematocera</taxon>
        <taxon>Chironomoidea</taxon>
        <taxon>Chironomidae</taxon>
        <taxon>Chironominae</taxon>
        <taxon>Chironomus</taxon>
    </lineage>
</organism>
<dbReference type="AlphaFoldDB" id="A0A9N9RZR3"/>
<dbReference type="PANTHER" id="PTHR10559">
    <property type="entry name" value="TRANSCOBALAMIN-1/GASTRIC INTRINSIC FACTOR"/>
    <property type="match status" value="1"/>
</dbReference>
<dbReference type="Pfam" id="PF01122">
    <property type="entry name" value="Cobalamin_bind"/>
    <property type="match status" value="1"/>
</dbReference>
<gene>
    <name evidence="8" type="ORF">CHIRRI_LOCUS11321</name>
</gene>
<dbReference type="Gene3D" id="1.50.10.20">
    <property type="match status" value="1"/>
</dbReference>
<dbReference type="GO" id="GO:0031419">
    <property type="term" value="F:cobalamin binding"/>
    <property type="evidence" value="ECO:0007669"/>
    <property type="project" value="InterPro"/>
</dbReference>
<reference evidence="8" key="1">
    <citation type="submission" date="2022-01" db="EMBL/GenBank/DDBJ databases">
        <authorList>
            <person name="King R."/>
        </authorList>
    </citation>
    <scope>NUCLEOTIDE SEQUENCE</scope>
</reference>
<feature type="region of interest" description="Disordered" evidence="6">
    <location>
        <begin position="119"/>
        <end position="147"/>
    </location>
</feature>
<sequence>MMMMAPMTSMMRKSIGIKEYLHMMLVLILCCVLCNAGIASSASDINNSFNPYSPSTSGSIIASSSSTAQSMLETYLQTFPINEQQNVLTTVYQSRHHASTVDTDKEKSTTTVSEMAFTTSNTASAGGSVPSTESSQQTSMSQNQNTQQTPVVISSGPLMSTVLTSTVNMQDNIEQTPVVSHELLGCGPNHREGIGIQKALDWLRDKRSSDYGWDNDTHMVILARELSNNRESTDNEESKIPELENLLSDKQMEIDILNMLDKHNSKAIAVPKPIEPDRLARYILSLFSLCKDPRRFYGHDLIQLLQHHDTSTSQDDEFALGVLASCSAGAHVRKRQIRRLLDIASGEITNVDTMALVLLALRCIITDHRHRHLQHFIRRPALGLAGLQGPHGSFGSLRSTAFAMQALQDLQLDGASTYNRSAASKWILDRQRTDGAWTEEPLQDGQDPSVGVSLTADIILALGCKGLGAVRALQCDHVIRDTPIGNGENGDNGDAKIAQPVGIPSNSAEDTEQKNVSYTYTLWLESNITEVYTLQIISPKNTSFFKAMTQAADMDPKFSFEAREWPNGHYIHTLAGKKEEPTLYHYWLLYRLPETPEPELPPGNQLIAPVGVDELMVEDGEHYLYWYKKL</sequence>
<dbReference type="EMBL" id="OU895879">
    <property type="protein sequence ID" value="CAG9808482.1"/>
    <property type="molecule type" value="Genomic_DNA"/>
</dbReference>
<dbReference type="Proteomes" id="UP001153620">
    <property type="component" value="Chromosome 3"/>
</dbReference>
<keyword evidence="3 7" id="KW-0732">Signal</keyword>
<keyword evidence="4" id="KW-0170">Cobalt</keyword>
<dbReference type="GO" id="GO:0005615">
    <property type="term" value="C:extracellular space"/>
    <property type="evidence" value="ECO:0007669"/>
    <property type="project" value="TreeGrafter"/>
</dbReference>
<feature type="compositionally biased region" description="Low complexity" evidence="6">
    <location>
        <begin position="131"/>
        <end position="147"/>
    </location>
</feature>
<keyword evidence="9" id="KW-1185">Reference proteome</keyword>
<protein>
    <submittedName>
        <fullName evidence="8">Uncharacterized protein</fullName>
    </submittedName>
</protein>
<feature type="binding site" evidence="4">
    <location>
        <position position="352"/>
    </location>
    <ligand>
        <name>cyanocob(III)alamin</name>
        <dbReference type="ChEBI" id="CHEBI:17439"/>
    </ligand>
</feature>
<evidence type="ECO:0000256" key="3">
    <source>
        <dbReference type="ARBA" id="ARBA00022729"/>
    </source>
</evidence>
<evidence type="ECO:0000313" key="9">
    <source>
        <dbReference type="Proteomes" id="UP001153620"/>
    </source>
</evidence>
<evidence type="ECO:0000256" key="5">
    <source>
        <dbReference type="PIRSR" id="PIRSR602157-2"/>
    </source>
</evidence>
<dbReference type="InterPro" id="IPR002157">
    <property type="entry name" value="Cbl-bd_prot"/>
</dbReference>
<name>A0A9N9RZR3_9DIPT</name>
<evidence type="ECO:0000256" key="6">
    <source>
        <dbReference type="SAM" id="MobiDB-lite"/>
    </source>
</evidence>
<feature type="chain" id="PRO_5040501095" evidence="7">
    <location>
        <begin position="42"/>
        <end position="630"/>
    </location>
</feature>
<evidence type="ECO:0000256" key="4">
    <source>
        <dbReference type="PIRSR" id="PIRSR602157-1"/>
    </source>
</evidence>
<keyword evidence="2" id="KW-0964">Secreted</keyword>
<dbReference type="Gene3D" id="2.170.130.30">
    <property type="match status" value="1"/>
</dbReference>
<dbReference type="InterPro" id="IPR051588">
    <property type="entry name" value="Cobalamin_Transport"/>
</dbReference>
<accession>A0A9N9RZR3</accession>
<dbReference type="InterPro" id="IPR008930">
    <property type="entry name" value="Terpenoid_cyclase/PrenylTrfase"/>
</dbReference>
<dbReference type="GO" id="GO:0015889">
    <property type="term" value="P:cobalamin transport"/>
    <property type="evidence" value="ECO:0007669"/>
    <property type="project" value="InterPro"/>
</dbReference>
<dbReference type="OrthoDB" id="6343110at2759"/>
<keyword evidence="5" id="KW-1015">Disulfide bond</keyword>
<dbReference type="PANTHER" id="PTHR10559:SF18">
    <property type="entry name" value="TRANSCOBALAMIN II"/>
    <property type="match status" value="1"/>
</dbReference>
<comment type="subcellular location">
    <subcellularLocation>
        <location evidence="1">Secreted</location>
    </subcellularLocation>
</comment>
<proteinExistence type="predicted"/>
<reference evidence="8" key="2">
    <citation type="submission" date="2022-10" db="EMBL/GenBank/DDBJ databases">
        <authorList>
            <consortium name="ENA_rothamsted_submissions"/>
            <consortium name="culmorum"/>
            <person name="King R."/>
        </authorList>
    </citation>
    <scope>NUCLEOTIDE SEQUENCE</scope>
</reference>
<feature type="signal peptide" evidence="7">
    <location>
        <begin position="1"/>
        <end position="41"/>
    </location>
</feature>
<feature type="region of interest" description="Disordered" evidence="6">
    <location>
        <begin position="485"/>
        <end position="510"/>
    </location>
</feature>
<evidence type="ECO:0000256" key="1">
    <source>
        <dbReference type="ARBA" id="ARBA00004613"/>
    </source>
</evidence>
<feature type="disulfide bond" evidence="5">
    <location>
        <begin position="326"/>
        <end position="363"/>
    </location>
</feature>
<evidence type="ECO:0000256" key="7">
    <source>
        <dbReference type="SAM" id="SignalP"/>
    </source>
</evidence>
<evidence type="ECO:0000313" key="8">
    <source>
        <dbReference type="EMBL" id="CAG9808482.1"/>
    </source>
</evidence>